<keyword evidence="5" id="KW-1185">Reference proteome</keyword>
<evidence type="ECO:0000256" key="1">
    <source>
        <dbReference type="ARBA" id="ARBA00022679"/>
    </source>
</evidence>
<dbReference type="Gene3D" id="3.40.50.300">
    <property type="entry name" value="P-loop containing nucleotide triphosphate hydrolases"/>
    <property type="match status" value="1"/>
</dbReference>
<dbReference type="PANTHER" id="PTHR10605">
    <property type="entry name" value="HEPARAN SULFATE SULFOTRANSFERASE"/>
    <property type="match status" value="1"/>
</dbReference>
<evidence type="ECO:0000256" key="2">
    <source>
        <dbReference type="ARBA" id="ARBA00023180"/>
    </source>
</evidence>
<dbReference type="GO" id="GO:0008146">
    <property type="term" value="F:sulfotransferase activity"/>
    <property type="evidence" value="ECO:0007669"/>
    <property type="project" value="InterPro"/>
</dbReference>
<proteinExistence type="predicted"/>
<keyword evidence="2" id="KW-0325">Glycoprotein</keyword>
<dbReference type="SUPFAM" id="SSF52540">
    <property type="entry name" value="P-loop containing nucleoside triphosphate hydrolases"/>
    <property type="match status" value="1"/>
</dbReference>
<dbReference type="PANTHER" id="PTHR10605:SF56">
    <property type="entry name" value="BIFUNCTIONAL HEPARAN SULFATE N-DEACETYLASE_N-SULFOTRANSFERASE"/>
    <property type="match status" value="1"/>
</dbReference>
<keyword evidence="1 4" id="KW-0808">Transferase</keyword>
<reference evidence="4 5" key="1">
    <citation type="submission" date="2017-11" db="EMBL/GenBank/DDBJ databases">
        <title>Draft genome sequence of Rhizobiales bacterium SY3-13.</title>
        <authorList>
            <person name="Sun C."/>
        </authorList>
    </citation>
    <scope>NUCLEOTIDE SEQUENCE [LARGE SCALE GENOMIC DNA]</scope>
    <source>
        <strain evidence="4 5">SY3-13</strain>
    </source>
</reference>
<protein>
    <submittedName>
        <fullName evidence="4">Sulfotransferase</fullName>
    </submittedName>
</protein>
<dbReference type="InterPro" id="IPR037359">
    <property type="entry name" value="NST/OST"/>
</dbReference>
<accession>A0A2M9G5B7</accession>
<organism evidence="4 5">
    <name type="scientific">Minwuia thermotolerans</name>
    <dbReference type="NCBI Taxonomy" id="2056226"/>
    <lineage>
        <taxon>Bacteria</taxon>
        <taxon>Pseudomonadati</taxon>
        <taxon>Pseudomonadota</taxon>
        <taxon>Alphaproteobacteria</taxon>
        <taxon>Minwuiales</taxon>
        <taxon>Minwuiaceae</taxon>
        <taxon>Minwuia</taxon>
    </lineage>
</organism>
<evidence type="ECO:0000313" key="5">
    <source>
        <dbReference type="Proteomes" id="UP000229498"/>
    </source>
</evidence>
<name>A0A2M9G5B7_9PROT</name>
<evidence type="ECO:0000259" key="3">
    <source>
        <dbReference type="Pfam" id="PF00685"/>
    </source>
</evidence>
<dbReference type="InterPro" id="IPR000863">
    <property type="entry name" value="Sulfotransferase_dom"/>
</dbReference>
<dbReference type="Pfam" id="PF00685">
    <property type="entry name" value="Sulfotransfer_1"/>
    <property type="match status" value="1"/>
</dbReference>
<dbReference type="AlphaFoldDB" id="A0A2M9G5B7"/>
<evidence type="ECO:0000313" key="4">
    <source>
        <dbReference type="EMBL" id="PJK30919.1"/>
    </source>
</evidence>
<dbReference type="RefSeq" id="WP_109792210.1">
    <property type="nucleotide sequence ID" value="NZ_PHIG01000012.1"/>
</dbReference>
<comment type="caution">
    <text evidence="4">The sequence shown here is derived from an EMBL/GenBank/DDBJ whole genome shotgun (WGS) entry which is preliminary data.</text>
</comment>
<dbReference type="InterPro" id="IPR027417">
    <property type="entry name" value="P-loop_NTPase"/>
</dbReference>
<feature type="domain" description="Sulfotransferase" evidence="3">
    <location>
        <begin position="29"/>
        <end position="235"/>
    </location>
</feature>
<sequence>MAWETAKAALREAAHSAKAMTSGGARVLPDFVIVGAQKAGTTSLFAYLAQHPRIAQPSSKEVHYFDYNYHRGGNWYRGHFPRAEEMAARAEERGGPMLTFEASPYYMYHPLAIERMFADLPTPKAVAMLRDPIARAYSHYWHEHNKGQDDLSLEEAIAQEPRRLQGEEERIREQPEYRSYAHQHFSYIGRSRYAPQVERLYRVLGRENVCLVKSEAFFADPATETERVFGFLGLPRADGIDYAPRNVGAYDDEIPEATRRHLRDLFDADYRRLREVAGREFDWFE</sequence>
<dbReference type="OrthoDB" id="981508at2"/>
<dbReference type="EMBL" id="PHIG01000012">
    <property type="protein sequence ID" value="PJK30919.1"/>
    <property type="molecule type" value="Genomic_DNA"/>
</dbReference>
<gene>
    <name evidence="4" type="ORF">CVT23_04420</name>
</gene>
<dbReference type="Proteomes" id="UP000229498">
    <property type="component" value="Unassembled WGS sequence"/>
</dbReference>